<sequence>MSSTKGASNRLAGWRVALRLARREALRRKAQTALMLVLIVLPVLAVSAAAVVWRTQDVSGVEGLDRRLGAAQALVTPERSGPVAQHFDPQVALSWGGLEGQVRAGSAEIGAVLGAERPMIPIRQHTLLFETDEGIAELETLETALADPLAEGLVRLTEGRLPTRQDEVVVNAALVERGPGIGETLTLLSRSADGEERRVADIVGIAEHAAYRDYPVAAGLPEAFGPYSEDAAPQWLVGGAPVDWAAVQALNEIGAFALSRAVLSDPPPSSALPPEVEVMVDGGPDEATITVLGLIIVMVLIEVVLLAGPAFAVRAKAQAHTLALVAATGGTPAQARRTVLASGVVVGIVGGVLGAVGGIGVGALAVPLAQRMQRTWFGPFEVPWPLLAVVAGFGFLSAFLAAVVPAVSASRQDVVAVLAGRRGEGRPSARSPLLGVVLIGLGVAGSLLGVADGGASPLLVGGSAILAVLGMVLLVPVAVAAVARVATRWPLPLRFAARDAARHRTRTVPAVAAVGATVAGVIALGIGIGSMESADEQAYRPQLAMGYGAVTVATVDAEAEGVDVAAIRGVLEAEAGKGSVTEVTGVVTDGGDDEGDAGGWRELTFTTGGEDVEFSSWGTLGSSYLVGAEVPEGIGLSPAERTLAEERLAAGEVVVLRTSDFVGPDDFAEMTVEVTFYDGAGESRPLRSLDVATSVLDPDSGTAAVAALLPQAVVDELELSTATSGLITRPGLSDEAVEDLNERLQTMPGAGYLYVERGYRTEASVRIVQLVLAILGGVLMLGGTLTATFLALSDARPDLATMAAVGARPRTRRAVAAGYALVVGAVGAVLGTPIGFIPGVAISKPLTRDGSGATVLEVPWLLITVVVVGLPLLTAAAVGLAARSRLPLAARID</sequence>
<feature type="transmembrane region" description="Helical" evidence="6">
    <location>
        <begin position="32"/>
        <end position="53"/>
    </location>
</feature>
<feature type="transmembrane region" description="Helical" evidence="6">
    <location>
        <begin position="339"/>
        <end position="366"/>
    </location>
</feature>
<comment type="subcellular location">
    <subcellularLocation>
        <location evidence="1">Cell membrane</location>
        <topology evidence="1">Multi-pass membrane protein</topology>
    </subcellularLocation>
</comment>
<reference evidence="8" key="1">
    <citation type="submission" date="2021-01" db="EMBL/GenBank/DDBJ databases">
        <title>Novel species in genus Nocardioides.</title>
        <authorList>
            <person name="Zhang G."/>
        </authorList>
    </citation>
    <scope>NUCLEOTIDE SEQUENCE</scope>
    <source>
        <strain evidence="8">Zg-536</strain>
    </source>
</reference>
<dbReference type="AlphaFoldDB" id="A0A938Y4H8"/>
<protein>
    <submittedName>
        <fullName evidence="8">ABC transporter permease</fullName>
    </submittedName>
</protein>
<feature type="transmembrane region" description="Helical" evidence="6">
    <location>
        <begin position="463"/>
        <end position="486"/>
    </location>
</feature>
<keyword evidence="9" id="KW-1185">Reference proteome</keyword>
<keyword evidence="5 6" id="KW-0472">Membrane</keyword>
<dbReference type="PANTHER" id="PTHR30287">
    <property type="entry name" value="MEMBRANE COMPONENT OF PREDICTED ABC SUPERFAMILY METABOLITE UPTAKE TRANSPORTER"/>
    <property type="match status" value="1"/>
</dbReference>
<feature type="transmembrane region" description="Helical" evidence="6">
    <location>
        <begin position="431"/>
        <end position="451"/>
    </location>
</feature>
<comment type="caution">
    <text evidence="8">The sequence shown here is derived from an EMBL/GenBank/DDBJ whole genome shotgun (WGS) entry which is preliminary data.</text>
</comment>
<evidence type="ECO:0000256" key="3">
    <source>
        <dbReference type="ARBA" id="ARBA00022692"/>
    </source>
</evidence>
<evidence type="ECO:0000259" key="7">
    <source>
        <dbReference type="Pfam" id="PF02687"/>
    </source>
</evidence>
<keyword evidence="2" id="KW-1003">Cell membrane</keyword>
<evidence type="ECO:0000256" key="5">
    <source>
        <dbReference type="ARBA" id="ARBA00023136"/>
    </source>
</evidence>
<feature type="transmembrane region" description="Helical" evidence="6">
    <location>
        <begin position="289"/>
        <end position="313"/>
    </location>
</feature>
<dbReference type="GO" id="GO:0005886">
    <property type="term" value="C:plasma membrane"/>
    <property type="evidence" value="ECO:0007669"/>
    <property type="project" value="UniProtKB-SubCell"/>
</dbReference>
<evidence type="ECO:0000256" key="2">
    <source>
        <dbReference type="ARBA" id="ARBA00022475"/>
    </source>
</evidence>
<feature type="transmembrane region" description="Helical" evidence="6">
    <location>
        <begin position="507"/>
        <end position="528"/>
    </location>
</feature>
<name>A0A938Y4H8_9ACTN</name>
<feature type="transmembrane region" description="Helical" evidence="6">
    <location>
        <begin position="814"/>
        <end position="840"/>
    </location>
</feature>
<dbReference type="RefSeq" id="WP_205291173.1">
    <property type="nucleotide sequence ID" value="NZ_CP074406.1"/>
</dbReference>
<feature type="domain" description="ABC3 transporter permease C-terminal" evidence="7">
    <location>
        <begin position="295"/>
        <end position="413"/>
    </location>
</feature>
<dbReference type="InterPro" id="IPR003838">
    <property type="entry name" value="ABC3_permease_C"/>
</dbReference>
<organism evidence="8 9">
    <name type="scientific">Nocardioides faecalis</name>
    <dbReference type="NCBI Taxonomy" id="2803858"/>
    <lineage>
        <taxon>Bacteria</taxon>
        <taxon>Bacillati</taxon>
        <taxon>Actinomycetota</taxon>
        <taxon>Actinomycetes</taxon>
        <taxon>Propionibacteriales</taxon>
        <taxon>Nocardioidaceae</taxon>
        <taxon>Nocardioides</taxon>
    </lineage>
</organism>
<feature type="transmembrane region" description="Helical" evidence="6">
    <location>
        <begin position="770"/>
        <end position="793"/>
    </location>
</feature>
<feature type="transmembrane region" description="Helical" evidence="6">
    <location>
        <begin position="386"/>
        <end position="410"/>
    </location>
</feature>
<evidence type="ECO:0000313" key="8">
    <source>
        <dbReference type="EMBL" id="MBM9459858.1"/>
    </source>
</evidence>
<dbReference type="EMBL" id="JAERTX010000006">
    <property type="protein sequence ID" value="MBM9459858.1"/>
    <property type="molecule type" value="Genomic_DNA"/>
</dbReference>
<feature type="transmembrane region" description="Helical" evidence="6">
    <location>
        <begin position="860"/>
        <end position="882"/>
    </location>
</feature>
<dbReference type="Proteomes" id="UP000663791">
    <property type="component" value="Unassembled WGS sequence"/>
</dbReference>
<evidence type="ECO:0000256" key="4">
    <source>
        <dbReference type="ARBA" id="ARBA00022989"/>
    </source>
</evidence>
<keyword evidence="3 6" id="KW-0812">Transmembrane</keyword>
<dbReference type="PANTHER" id="PTHR30287:SF2">
    <property type="entry name" value="BLL1001 PROTEIN"/>
    <property type="match status" value="1"/>
</dbReference>
<proteinExistence type="predicted"/>
<dbReference type="Pfam" id="PF02687">
    <property type="entry name" value="FtsX"/>
    <property type="match status" value="2"/>
</dbReference>
<accession>A0A938Y4H8</accession>
<keyword evidence="4 6" id="KW-1133">Transmembrane helix</keyword>
<feature type="domain" description="ABC3 transporter permease C-terminal" evidence="7">
    <location>
        <begin position="771"/>
        <end position="883"/>
    </location>
</feature>
<gene>
    <name evidence="8" type="ORF">JK386_08065</name>
</gene>
<evidence type="ECO:0000313" key="9">
    <source>
        <dbReference type="Proteomes" id="UP000663791"/>
    </source>
</evidence>
<dbReference type="InterPro" id="IPR038766">
    <property type="entry name" value="Membrane_comp_ABC_pdt"/>
</dbReference>
<evidence type="ECO:0000256" key="1">
    <source>
        <dbReference type="ARBA" id="ARBA00004651"/>
    </source>
</evidence>
<evidence type="ECO:0000256" key="6">
    <source>
        <dbReference type="SAM" id="Phobius"/>
    </source>
</evidence>